<dbReference type="Proteomes" id="UP000190389">
    <property type="component" value="Unassembled WGS sequence"/>
</dbReference>
<dbReference type="OrthoDB" id="1111399at2"/>
<accession>A0A1T4M9H3</accession>
<dbReference type="GO" id="GO:0006508">
    <property type="term" value="P:proteolysis"/>
    <property type="evidence" value="ECO:0007669"/>
    <property type="project" value="UniProtKB-KW"/>
</dbReference>
<dbReference type="GO" id="GO:0005737">
    <property type="term" value="C:cytoplasm"/>
    <property type="evidence" value="ECO:0007669"/>
    <property type="project" value="TreeGrafter"/>
</dbReference>
<evidence type="ECO:0000256" key="4">
    <source>
        <dbReference type="PIRNR" id="PIRNR005700"/>
    </source>
</evidence>
<dbReference type="InterPro" id="IPR000169">
    <property type="entry name" value="Pept_cys_AS"/>
</dbReference>
<dbReference type="RefSeq" id="WP_078747363.1">
    <property type="nucleotide sequence ID" value="NZ_CP137850.1"/>
</dbReference>
<sequence length="438" mass="50881">MELKLETLHKFEEKYNNNPNNKLIENAVIKNGIKNTCLNHEVLIKHDFVFDIETTLGDITSQNQSGRCWIFASLNMARVDAMKNLNVKSFEFSQNYFAFYDKLEKANTFLNLVIENIDKDNTDRLMYHLISKSSATDGGYWEWFAALLRKYGAVPKSIMPETFLSGNTNEMNEQIDLHLKQAFNTLKEMHKVGKSLQAMHQYREEVLFEVYDIVSKCLGRPPKVFTYEYKDKDDKYQKIQNITPKEFFDKFVGNDFDNKVDLIHDPRGIYPYGTKYILKYQDSIYQNSEVAMINASLETIKKAVILSLKDNVPVWFGCDVDPFKDNKSGIFDPELYLYDELFTPVHNLDKSARIDLFNSSLNHAMAFVGVKTNEGKPIAWKVENSWGDKSGNKGIYSMSDSWFDEYNFSVIVDKKYVDEALLKDTNEKVYLELWEPLA</sequence>
<dbReference type="PANTHER" id="PTHR10363">
    <property type="entry name" value="BLEOMYCIN HYDROLASE"/>
    <property type="match status" value="1"/>
</dbReference>
<dbReference type="CDD" id="cd00585">
    <property type="entry name" value="Peptidase_C1B"/>
    <property type="match status" value="1"/>
</dbReference>
<feature type="active site" evidence="5">
    <location>
        <position position="363"/>
    </location>
</feature>
<dbReference type="Gene3D" id="3.90.70.10">
    <property type="entry name" value="Cysteine proteinases"/>
    <property type="match status" value="1"/>
</dbReference>
<name>A0A1T4M9H3_9BACT</name>
<feature type="active site" evidence="5">
    <location>
        <position position="68"/>
    </location>
</feature>
<dbReference type="InterPro" id="IPR038765">
    <property type="entry name" value="Papain-like_cys_pep_sf"/>
</dbReference>
<dbReference type="Pfam" id="PF03051">
    <property type="entry name" value="Peptidase_C1_2"/>
    <property type="match status" value="1"/>
</dbReference>
<dbReference type="GO" id="GO:0043418">
    <property type="term" value="P:homocysteine catabolic process"/>
    <property type="evidence" value="ECO:0007669"/>
    <property type="project" value="TreeGrafter"/>
</dbReference>
<keyword evidence="1 4" id="KW-0645">Protease</keyword>
<evidence type="ECO:0000256" key="3">
    <source>
        <dbReference type="ARBA" id="ARBA00022807"/>
    </source>
</evidence>
<gene>
    <name evidence="6" type="ORF">SAMN02745154_00658</name>
</gene>
<comment type="similarity">
    <text evidence="4">Belongs to the peptidase C1 family.</text>
</comment>
<dbReference type="STRING" id="171291.SAMN02745154_00658"/>
<reference evidence="7" key="1">
    <citation type="submission" date="2017-02" db="EMBL/GenBank/DDBJ databases">
        <authorList>
            <person name="Varghese N."/>
            <person name="Submissions S."/>
        </authorList>
    </citation>
    <scope>NUCLEOTIDE SEQUENCE [LARGE SCALE GENOMIC DNA]</scope>
    <source>
        <strain evidence="7">ATCC 27862</strain>
    </source>
</reference>
<evidence type="ECO:0000313" key="7">
    <source>
        <dbReference type="Proteomes" id="UP000190389"/>
    </source>
</evidence>
<dbReference type="PROSITE" id="PS00139">
    <property type="entry name" value="THIOL_PROTEASE_CYS"/>
    <property type="match status" value="1"/>
</dbReference>
<dbReference type="AlphaFoldDB" id="A0A1T4M9H3"/>
<evidence type="ECO:0000256" key="5">
    <source>
        <dbReference type="PIRSR" id="PIRSR005700-1"/>
    </source>
</evidence>
<organism evidence="6 7">
    <name type="scientific">Mycoplasmopsis verecunda</name>
    <dbReference type="NCBI Taxonomy" id="171291"/>
    <lineage>
        <taxon>Bacteria</taxon>
        <taxon>Bacillati</taxon>
        <taxon>Mycoplasmatota</taxon>
        <taxon>Mycoplasmoidales</taxon>
        <taxon>Metamycoplasmataceae</taxon>
        <taxon>Mycoplasmopsis</taxon>
    </lineage>
</organism>
<evidence type="ECO:0000313" key="6">
    <source>
        <dbReference type="EMBL" id="SJZ63535.1"/>
    </source>
</evidence>
<keyword evidence="4" id="KW-0031">Aminopeptidase</keyword>
<dbReference type="GO" id="GO:0070005">
    <property type="term" value="F:cysteine-type aminopeptidase activity"/>
    <property type="evidence" value="ECO:0007669"/>
    <property type="project" value="InterPro"/>
</dbReference>
<evidence type="ECO:0000256" key="2">
    <source>
        <dbReference type="ARBA" id="ARBA00022801"/>
    </source>
</evidence>
<dbReference type="GO" id="GO:0009636">
    <property type="term" value="P:response to toxic substance"/>
    <property type="evidence" value="ECO:0007669"/>
    <property type="project" value="TreeGrafter"/>
</dbReference>
<evidence type="ECO:0000256" key="1">
    <source>
        <dbReference type="ARBA" id="ARBA00022670"/>
    </source>
</evidence>
<dbReference type="EMBL" id="FUXF01000034">
    <property type="protein sequence ID" value="SJZ63535.1"/>
    <property type="molecule type" value="Genomic_DNA"/>
</dbReference>
<dbReference type="SUPFAM" id="SSF54001">
    <property type="entry name" value="Cysteine proteinases"/>
    <property type="match status" value="1"/>
</dbReference>
<dbReference type="PANTHER" id="PTHR10363:SF2">
    <property type="entry name" value="BLEOMYCIN HYDROLASE"/>
    <property type="match status" value="1"/>
</dbReference>
<feature type="active site" evidence="5">
    <location>
        <position position="384"/>
    </location>
</feature>
<protein>
    <recommendedName>
        <fullName evidence="4">Aminopeptidase</fullName>
    </recommendedName>
</protein>
<keyword evidence="7" id="KW-1185">Reference proteome</keyword>
<keyword evidence="2 4" id="KW-0378">Hydrolase</keyword>
<dbReference type="InterPro" id="IPR004134">
    <property type="entry name" value="Peptidase_C1B"/>
</dbReference>
<dbReference type="PIRSF" id="PIRSF005700">
    <property type="entry name" value="PepC"/>
    <property type="match status" value="1"/>
</dbReference>
<proteinExistence type="inferred from homology"/>
<keyword evidence="3 4" id="KW-0788">Thiol protease</keyword>